<accession>A0AAE8XU83</accession>
<organism evidence="1 2">
    <name type="scientific">Halorubrum sodomense tailed virus 4</name>
    <dbReference type="NCBI Taxonomy" id="2878013"/>
    <lineage>
        <taxon>Viruses</taxon>
        <taxon>Duplodnaviria</taxon>
        <taxon>Heunggongvirae</taxon>
        <taxon>Uroviricota</taxon>
        <taxon>Caudoviricetes</taxon>
        <taxon>Thumleimavirales</taxon>
        <taxon>Hafunaviridae</taxon>
        <taxon>Haloferacalesvirus</taxon>
        <taxon>Haloferacalesvirus samutsakhonense</taxon>
        <taxon>Haloferacalesvirus HSTV4</taxon>
    </lineage>
</organism>
<dbReference type="Proteomes" id="UP000827392">
    <property type="component" value="Segment"/>
</dbReference>
<keyword evidence="2" id="KW-1185">Reference proteome</keyword>
<evidence type="ECO:0000313" key="1">
    <source>
        <dbReference type="EMBL" id="UBF20315.1"/>
    </source>
</evidence>
<proteinExistence type="predicted"/>
<sequence>MGILGLTDHPEQENRYEITVTAETEEEAVVAFNEAFDDDENYTEAYDLHQYDEETFGVFFWSEDPIDTENEPLVLPIEEVEG</sequence>
<gene>
    <name evidence="1" type="ORF">HSTV-4_gp108</name>
</gene>
<dbReference type="EMBL" id="MZ334501">
    <property type="protein sequence ID" value="UBF20315.1"/>
    <property type="molecule type" value="Genomic_DNA"/>
</dbReference>
<protein>
    <submittedName>
        <fullName evidence="1">Uncharacterized protein</fullName>
    </submittedName>
</protein>
<reference evidence="1 2" key="1">
    <citation type="submission" date="2021-05" db="EMBL/GenBank/DDBJ databases">
        <title>Diversity, taxonomy and evolution of archaeal viruses of the class Caudoviricetes.</title>
        <authorList>
            <person name="Liu Y."/>
            <person name="Demina T.A."/>
            <person name="Roux S."/>
            <person name="Aiewsakun P."/>
            <person name="Kazlauskas D."/>
            <person name="Simmonds P."/>
            <person name="Prangishvili D."/>
            <person name="Oksanen H.M."/>
            <person name="Krupovic M."/>
        </authorList>
    </citation>
    <scope>NUCLEOTIDE SEQUENCE [LARGE SCALE GENOMIC DNA]</scope>
    <source>
        <strain evidence="1">HSTV-4/6</strain>
    </source>
</reference>
<name>A0AAE8XU83_9CAUD</name>
<evidence type="ECO:0000313" key="2">
    <source>
        <dbReference type="Proteomes" id="UP000827392"/>
    </source>
</evidence>